<keyword evidence="3" id="KW-1185">Reference proteome</keyword>
<organism evidence="2 3">
    <name type="scientific">Nonlabens arenilitoris</name>
    <dbReference type="NCBI Taxonomy" id="1217969"/>
    <lineage>
        <taxon>Bacteria</taxon>
        <taxon>Pseudomonadati</taxon>
        <taxon>Bacteroidota</taxon>
        <taxon>Flavobacteriia</taxon>
        <taxon>Flavobacteriales</taxon>
        <taxon>Flavobacteriaceae</taxon>
        <taxon>Nonlabens</taxon>
    </lineage>
</organism>
<evidence type="ECO:0000313" key="3">
    <source>
        <dbReference type="Proteomes" id="UP000239747"/>
    </source>
</evidence>
<feature type="transmembrane region" description="Helical" evidence="1">
    <location>
        <begin position="49"/>
        <end position="70"/>
    </location>
</feature>
<keyword evidence="1" id="KW-1133">Transmembrane helix</keyword>
<feature type="transmembrane region" description="Helical" evidence="1">
    <location>
        <begin position="9"/>
        <end position="29"/>
    </location>
</feature>
<keyword evidence="1" id="KW-0812">Transmembrane</keyword>
<protein>
    <recommendedName>
        <fullName evidence="4">Lipoprotein</fullName>
    </recommendedName>
</protein>
<dbReference type="PROSITE" id="PS51257">
    <property type="entry name" value="PROKAR_LIPOPROTEIN"/>
    <property type="match status" value="1"/>
</dbReference>
<proteinExistence type="predicted"/>
<accession>A0A2S7UA96</accession>
<dbReference type="EMBL" id="MTPW01000001">
    <property type="protein sequence ID" value="PQJ31855.1"/>
    <property type="molecule type" value="Genomic_DNA"/>
</dbReference>
<gene>
    <name evidence="2" type="ORF">BST92_07910</name>
</gene>
<evidence type="ECO:0000256" key="1">
    <source>
        <dbReference type="SAM" id="Phobius"/>
    </source>
</evidence>
<dbReference type="Proteomes" id="UP000239747">
    <property type="component" value="Unassembled WGS sequence"/>
</dbReference>
<dbReference type="AlphaFoldDB" id="A0A2S7UA96"/>
<name>A0A2S7UA96_9FLAO</name>
<comment type="caution">
    <text evidence="2">The sequence shown here is derived from an EMBL/GenBank/DDBJ whole genome shotgun (WGS) entry which is preliminary data.</text>
</comment>
<reference evidence="2 3" key="1">
    <citation type="submission" date="2017-01" db="EMBL/GenBank/DDBJ databases">
        <title>Trade-off between light-utilization and light-protection in marine flavobacteria.</title>
        <authorList>
            <person name="Kumagai Y."/>
            <person name="Yoshizawa S."/>
            <person name="Kogure K."/>
            <person name="Iwasaki W."/>
        </authorList>
    </citation>
    <scope>NUCLEOTIDE SEQUENCE [LARGE SCALE GENOMIC DNA]</scope>
    <source>
        <strain evidence="2 3">KCTC 32109</strain>
    </source>
</reference>
<evidence type="ECO:0000313" key="2">
    <source>
        <dbReference type="EMBL" id="PQJ31855.1"/>
    </source>
</evidence>
<sequence>MIFIKYLKYLLWVGWVLSLSCTLQSYISLSDNIEYVGTDKSWKYEFSQIAFWGFLSMFLISSISIIYYYLRGKKFLDKSLS</sequence>
<keyword evidence="1" id="KW-0472">Membrane</keyword>
<evidence type="ECO:0008006" key="4">
    <source>
        <dbReference type="Google" id="ProtNLM"/>
    </source>
</evidence>